<feature type="domain" description="UPAR/Ly6" evidence="3">
    <location>
        <begin position="58"/>
        <end position="145"/>
    </location>
</feature>
<dbReference type="GO" id="GO:0050829">
    <property type="term" value="P:defense response to Gram-negative bacterium"/>
    <property type="evidence" value="ECO:0007669"/>
    <property type="project" value="TreeGrafter"/>
</dbReference>
<dbReference type="GO" id="GO:0005615">
    <property type="term" value="C:extracellular space"/>
    <property type="evidence" value="ECO:0007669"/>
    <property type="project" value="TreeGrafter"/>
</dbReference>
<dbReference type="AlphaFoldDB" id="A0A643CF81"/>
<dbReference type="CDD" id="cd23568">
    <property type="entry name" value="TFP_LU_ECD_LYPD8_rpt1"/>
    <property type="match status" value="1"/>
</dbReference>
<keyword evidence="2" id="KW-0964">Secreted</keyword>
<comment type="subcellular location">
    <subcellularLocation>
        <location evidence="1">Secreted</location>
    </subcellularLocation>
</comment>
<gene>
    <name evidence="4" type="ORF">E2I00_013953</name>
</gene>
<dbReference type="InterPro" id="IPR050918">
    <property type="entry name" value="CNF-like_PLA2_Inhibitor"/>
</dbReference>
<dbReference type="Proteomes" id="UP000437017">
    <property type="component" value="Unassembled WGS sequence"/>
</dbReference>
<evidence type="ECO:0000259" key="3">
    <source>
        <dbReference type="Pfam" id="PF00021"/>
    </source>
</evidence>
<feature type="domain" description="UPAR/Ly6" evidence="3">
    <location>
        <begin position="160"/>
        <end position="236"/>
    </location>
</feature>
<evidence type="ECO:0000313" key="4">
    <source>
        <dbReference type="EMBL" id="KAB0398465.1"/>
    </source>
</evidence>
<sequence length="275" mass="29587">GELRTSKPGSTFFRAISGPDREGSAATVLVLKRHRSSTMKGFLFAGIIVMLTVAAVESLTCVQCNSLTDSCVDRRATECPASASISCTTFLTNFSLGEHITLYKDKACSADNCSEGVVDTFTVHVSANESFHFASQCCQGKACNDNNDTIDPPQEEVSSNTECLACYGSNETSCNRATRKCYKEERCVNLIAEFKNETKLVLKGCSKVSNSTCEFLATGNRTVGGVTFLKFQCGDSSVASSTPTPTTQTTTRDTGSKVFFTPLTLASLLLLWLLL</sequence>
<organism evidence="4 5">
    <name type="scientific">Balaenoptera physalus</name>
    <name type="common">Fin whale</name>
    <name type="synonym">Balaena physalus</name>
    <dbReference type="NCBI Taxonomy" id="9770"/>
    <lineage>
        <taxon>Eukaryota</taxon>
        <taxon>Metazoa</taxon>
        <taxon>Chordata</taxon>
        <taxon>Craniata</taxon>
        <taxon>Vertebrata</taxon>
        <taxon>Euteleostomi</taxon>
        <taxon>Mammalia</taxon>
        <taxon>Eutheria</taxon>
        <taxon>Laurasiatheria</taxon>
        <taxon>Artiodactyla</taxon>
        <taxon>Whippomorpha</taxon>
        <taxon>Cetacea</taxon>
        <taxon>Mysticeti</taxon>
        <taxon>Balaenopteridae</taxon>
        <taxon>Balaenoptera</taxon>
    </lineage>
</organism>
<dbReference type="OrthoDB" id="9838086at2759"/>
<dbReference type="PANTHER" id="PTHR20914">
    <property type="entry name" value="LY6/PLAUR DOMAIN-CONTAINING PROTEIN 8"/>
    <property type="match status" value="1"/>
</dbReference>
<dbReference type="CDD" id="cd23569">
    <property type="entry name" value="TFP_LU_ECD_LYPD8_rpt2"/>
    <property type="match status" value="1"/>
</dbReference>
<evidence type="ECO:0000256" key="1">
    <source>
        <dbReference type="ARBA" id="ARBA00004613"/>
    </source>
</evidence>
<comment type="caution">
    <text evidence="4">The sequence shown here is derived from an EMBL/GenBank/DDBJ whole genome shotgun (WGS) entry which is preliminary data.</text>
</comment>
<accession>A0A643CF81</accession>
<feature type="non-terminal residue" evidence="4">
    <location>
        <position position="1"/>
    </location>
</feature>
<name>A0A643CF81_BALPH</name>
<dbReference type="InterPro" id="IPR016054">
    <property type="entry name" value="LY6_UPA_recep-like"/>
</dbReference>
<evidence type="ECO:0000256" key="2">
    <source>
        <dbReference type="ARBA" id="ARBA00022525"/>
    </source>
</evidence>
<keyword evidence="5" id="KW-1185">Reference proteome</keyword>
<proteinExistence type="predicted"/>
<dbReference type="PANTHER" id="PTHR20914:SF2">
    <property type="entry name" value="LY6_PLAUR DOMAIN-CONTAINING PROTEIN 8"/>
    <property type="match status" value="1"/>
</dbReference>
<protein>
    <recommendedName>
        <fullName evidence="3">UPAR/Ly6 domain-containing protein</fullName>
    </recommendedName>
</protein>
<evidence type="ECO:0000313" key="5">
    <source>
        <dbReference type="Proteomes" id="UP000437017"/>
    </source>
</evidence>
<dbReference type="EMBL" id="SGJD01001744">
    <property type="protein sequence ID" value="KAB0398465.1"/>
    <property type="molecule type" value="Genomic_DNA"/>
</dbReference>
<dbReference type="Pfam" id="PF00021">
    <property type="entry name" value="UPAR_LY6"/>
    <property type="match status" value="2"/>
</dbReference>
<reference evidence="4 5" key="1">
    <citation type="journal article" date="2019" name="PLoS ONE">
        <title>Genomic analyses reveal an absence of contemporary introgressive admixture between fin whales and blue whales, despite known hybrids.</title>
        <authorList>
            <person name="Westbury M.V."/>
            <person name="Petersen B."/>
            <person name="Lorenzen E.D."/>
        </authorList>
    </citation>
    <scope>NUCLEOTIDE SEQUENCE [LARGE SCALE GENOMIC DNA]</scope>
    <source>
        <strain evidence="4">FinWhale-01</strain>
    </source>
</reference>